<keyword evidence="2" id="KW-0813">Transport</keyword>
<dbReference type="InParanoid" id="A0LJY3"/>
<feature type="transmembrane region" description="Helical" evidence="6">
    <location>
        <begin position="97"/>
        <end position="128"/>
    </location>
</feature>
<reference evidence="8 9" key="1">
    <citation type="submission" date="2006-10" db="EMBL/GenBank/DDBJ databases">
        <title>Complete sequence of Syntrophobacter fumaroxidans MPOB.</title>
        <authorList>
            <consortium name="US DOE Joint Genome Institute"/>
            <person name="Copeland A."/>
            <person name="Lucas S."/>
            <person name="Lapidus A."/>
            <person name="Barry K."/>
            <person name="Detter J.C."/>
            <person name="Glavina del Rio T."/>
            <person name="Hammon N."/>
            <person name="Israni S."/>
            <person name="Pitluck S."/>
            <person name="Goltsman E.G."/>
            <person name="Martinez M."/>
            <person name="Schmutz J."/>
            <person name="Larimer F."/>
            <person name="Land M."/>
            <person name="Hauser L."/>
            <person name="Kyrpides N."/>
            <person name="Kim E."/>
            <person name="Boone D.R."/>
            <person name="Brockman F."/>
            <person name="Culley D."/>
            <person name="Ferry J."/>
            <person name="Gunsalus R."/>
            <person name="McInerney M.J."/>
            <person name="Morrison M."/>
            <person name="Plugge C."/>
            <person name="Rohlin L."/>
            <person name="Scholten J."/>
            <person name="Sieber J."/>
            <person name="Stams A.J.M."/>
            <person name="Worm P."/>
            <person name="Henstra A.M."/>
            <person name="Richardson P."/>
        </authorList>
    </citation>
    <scope>NUCLEOTIDE SEQUENCE [LARGE SCALE GENOMIC DNA]</scope>
    <source>
        <strain evidence="9">DSM 10017 / MPOB</strain>
    </source>
</reference>
<feature type="transmembrane region" description="Helical" evidence="6">
    <location>
        <begin position="56"/>
        <end position="76"/>
    </location>
</feature>
<dbReference type="GO" id="GO:0055085">
    <property type="term" value="P:transmembrane transport"/>
    <property type="evidence" value="ECO:0007669"/>
    <property type="project" value="InterPro"/>
</dbReference>
<proteinExistence type="predicted"/>
<dbReference type="Pfam" id="PF03600">
    <property type="entry name" value="CitMHS"/>
    <property type="match status" value="1"/>
</dbReference>
<feature type="transmembrane region" description="Helical" evidence="6">
    <location>
        <begin position="175"/>
        <end position="197"/>
    </location>
</feature>
<feature type="transmembrane region" description="Helical" evidence="6">
    <location>
        <begin position="6"/>
        <end position="22"/>
    </location>
</feature>
<dbReference type="HOGENOM" id="CLU_011920_4_0_7"/>
<feature type="transmembrane region" description="Helical" evidence="6">
    <location>
        <begin position="422"/>
        <end position="444"/>
    </location>
</feature>
<dbReference type="PANTHER" id="PTHR43568">
    <property type="entry name" value="P PROTEIN"/>
    <property type="match status" value="1"/>
</dbReference>
<dbReference type="InterPro" id="IPR051475">
    <property type="entry name" value="Diverse_Ion_Transporter"/>
</dbReference>
<dbReference type="OrthoDB" id="9765532at2"/>
<feature type="domain" description="Citrate transporter-like" evidence="7">
    <location>
        <begin position="20"/>
        <end position="358"/>
    </location>
</feature>
<organism evidence="8 9">
    <name type="scientific">Syntrophobacter fumaroxidans (strain DSM 10017 / MPOB)</name>
    <dbReference type="NCBI Taxonomy" id="335543"/>
    <lineage>
        <taxon>Bacteria</taxon>
        <taxon>Pseudomonadati</taxon>
        <taxon>Thermodesulfobacteriota</taxon>
        <taxon>Syntrophobacteria</taxon>
        <taxon>Syntrophobacterales</taxon>
        <taxon>Syntrophobacteraceae</taxon>
        <taxon>Syntrophobacter</taxon>
    </lineage>
</organism>
<evidence type="ECO:0000256" key="1">
    <source>
        <dbReference type="ARBA" id="ARBA00004141"/>
    </source>
</evidence>
<evidence type="ECO:0000256" key="4">
    <source>
        <dbReference type="ARBA" id="ARBA00022989"/>
    </source>
</evidence>
<evidence type="ECO:0000259" key="7">
    <source>
        <dbReference type="Pfam" id="PF03600"/>
    </source>
</evidence>
<keyword evidence="9" id="KW-1185">Reference proteome</keyword>
<gene>
    <name evidence="8" type="ordered locus">Sfum_2052</name>
</gene>
<feature type="transmembrane region" description="Helical" evidence="6">
    <location>
        <begin position="217"/>
        <end position="240"/>
    </location>
</feature>
<keyword evidence="4 6" id="KW-1133">Transmembrane helix</keyword>
<name>A0LJY3_SYNFM</name>
<protein>
    <submittedName>
        <fullName evidence="8">Citrate transporter</fullName>
    </submittedName>
</protein>
<evidence type="ECO:0000256" key="3">
    <source>
        <dbReference type="ARBA" id="ARBA00022692"/>
    </source>
</evidence>
<feature type="transmembrane region" description="Helical" evidence="6">
    <location>
        <begin position="140"/>
        <end position="163"/>
    </location>
</feature>
<dbReference type="GO" id="GO:0016020">
    <property type="term" value="C:membrane"/>
    <property type="evidence" value="ECO:0007669"/>
    <property type="project" value="UniProtKB-SubCell"/>
</dbReference>
<dbReference type="KEGG" id="sfu:Sfum_2052"/>
<keyword evidence="5 6" id="KW-0472">Membrane</keyword>
<dbReference type="RefSeq" id="WP_011698904.1">
    <property type="nucleotide sequence ID" value="NC_008554.1"/>
</dbReference>
<feature type="transmembrane region" description="Helical" evidence="6">
    <location>
        <begin position="27"/>
        <end position="44"/>
    </location>
</feature>
<feature type="transmembrane region" description="Helical" evidence="6">
    <location>
        <begin position="279"/>
        <end position="298"/>
    </location>
</feature>
<dbReference type="PANTHER" id="PTHR43568:SF1">
    <property type="entry name" value="P PROTEIN"/>
    <property type="match status" value="1"/>
</dbReference>
<dbReference type="EMBL" id="CP000478">
    <property type="protein sequence ID" value="ABK17735.1"/>
    <property type="molecule type" value="Genomic_DNA"/>
</dbReference>
<evidence type="ECO:0000313" key="9">
    <source>
        <dbReference type="Proteomes" id="UP000001784"/>
    </source>
</evidence>
<evidence type="ECO:0000256" key="6">
    <source>
        <dbReference type="SAM" id="Phobius"/>
    </source>
</evidence>
<dbReference type="InterPro" id="IPR004680">
    <property type="entry name" value="Cit_transptr-like_dom"/>
</dbReference>
<evidence type="ECO:0000256" key="2">
    <source>
        <dbReference type="ARBA" id="ARBA00022448"/>
    </source>
</evidence>
<dbReference type="eggNOG" id="COG1055">
    <property type="taxonomic scope" value="Bacteria"/>
</dbReference>
<evidence type="ECO:0000256" key="5">
    <source>
        <dbReference type="ARBA" id="ARBA00023136"/>
    </source>
</evidence>
<feature type="transmembrane region" description="Helical" evidence="6">
    <location>
        <begin position="247"/>
        <end position="267"/>
    </location>
</feature>
<dbReference type="Proteomes" id="UP000001784">
    <property type="component" value="Chromosome"/>
</dbReference>
<comment type="subcellular location">
    <subcellularLocation>
        <location evidence="1">Membrane</location>
        <topology evidence="1">Multi-pass membrane protein</topology>
    </subcellularLocation>
</comment>
<keyword evidence="3 6" id="KW-0812">Transmembrane</keyword>
<sequence length="447" mass="47348" precursor="true">MSESQIALTLLVFAAVILSIAFNLLDMALAALLGVSTMLLLGAFTRNEFLQAAQNAGGSIALLFGGMVVARTLVPTGIFDQLGMRYLRSTRGSGKRFLLGVIVLTAPLCAVLPNATTVILLAPIIIRVARALEVDFVPPVILTAIISNSAGLLTLVGDPATFLVGSSIGMSFGEYLHRVSLGGLIAVLLPIPILPWLLKDIWRTQRPLPAELPLPRLERPAFCSLALLVLVVMILLFLFGEKMPVPIVPPSVAIVAASLALLVVYGLKVEPVERVLNDVDWKTLIFLTCMFLMVEAFTKTGILQGLSRHMNIWFGHNLLVVAIIVLAGVGMSSSLLANIPVVAAMLLLVKGYLVAAQLVPELALGAAFTDWPAFTLPLFVAMMFGGTLGGNATLIGASANVVSAGICAAHGKPVSFATFARYGVPVTAVQLLMSAFYVLALTWLTGR</sequence>
<accession>A0LJY3</accession>
<feature type="transmembrane region" description="Helical" evidence="6">
    <location>
        <begin position="310"/>
        <end position="329"/>
    </location>
</feature>
<evidence type="ECO:0000313" key="8">
    <source>
        <dbReference type="EMBL" id="ABK17735.1"/>
    </source>
</evidence>
<dbReference type="AlphaFoldDB" id="A0LJY3"/>